<dbReference type="SMART" id="SM00490">
    <property type="entry name" value="HELICc"/>
    <property type="match status" value="1"/>
</dbReference>
<dbReference type="PROSITE" id="PS51192">
    <property type="entry name" value="HELICASE_ATP_BIND_1"/>
    <property type="match status" value="1"/>
</dbReference>
<organism evidence="6 7">
    <name type="scientific">Lujinxingia vulgaris</name>
    <dbReference type="NCBI Taxonomy" id="2600176"/>
    <lineage>
        <taxon>Bacteria</taxon>
        <taxon>Deltaproteobacteria</taxon>
        <taxon>Bradymonadales</taxon>
        <taxon>Lujinxingiaceae</taxon>
        <taxon>Lujinxingia</taxon>
    </lineage>
</organism>
<keyword evidence="2" id="KW-0067">ATP-binding</keyword>
<dbReference type="GO" id="GO:0043138">
    <property type="term" value="F:3'-5' DNA helicase activity"/>
    <property type="evidence" value="ECO:0007669"/>
    <property type="project" value="TreeGrafter"/>
</dbReference>
<dbReference type="EMBL" id="VOSL01000059">
    <property type="protein sequence ID" value="TXD33785.1"/>
    <property type="molecule type" value="Genomic_DNA"/>
</dbReference>
<dbReference type="GO" id="GO:0006289">
    <property type="term" value="P:nucleotide-excision repair"/>
    <property type="evidence" value="ECO:0007669"/>
    <property type="project" value="TreeGrafter"/>
</dbReference>
<reference evidence="6 7" key="1">
    <citation type="submission" date="2019-08" db="EMBL/GenBank/DDBJ databases">
        <title>Bradymonadales sp. TMQ2.</title>
        <authorList>
            <person name="Liang Q."/>
        </authorList>
    </citation>
    <scope>NUCLEOTIDE SEQUENCE [LARGE SCALE GENOMIC DNA]</scope>
    <source>
        <strain evidence="6 7">TMQ2</strain>
    </source>
</reference>
<dbReference type="PROSITE" id="PS51194">
    <property type="entry name" value="HELICASE_CTER"/>
    <property type="match status" value="1"/>
</dbReference>
<dbReference type="GO" id="GO:0005524">
    <property type="term" value="F:ATP binding"/>
    <property type="evidence" value="ECO:0007669"/>
    <property type="project" value="UniProtKB-KW"/>
</dbReference>
<dbReference type="PANTHER" id="PTHR47957:SF3">
    <property type="entry name" value="ATP-DEPENDENT HELICASE HRQ1"/>
    <property type="match status" value="1"/>
</dbReference>
<gene>
    <name evidence="6" type="ORF">FRC96_15035</name>
</gene>
<dbReference type="Pfam" id="PF00270">
    <property type="entry name" value="DEAD"/>
    <property type="match status" value="1"/>
</dbReference>
<evidence type="ECO:0000259" key="4">
    <source>
        <dbReference type="PROSITE" id="PS51192"/>
    </source>
</evidence>
<protein>
    <submittedName>
        <fullName evidence="6">DEAD/DEAH box helicase</fullName>
    </submittedName>
</protein>
<sequence length="2136" mass="238990">MIPSALVAQLQQGMRDFLRASFWTTTPEFEPMLDGLIEGDGGREEHPLFRGPYVSMKLPFETGSVGTDFFEELPTAFPPYKHQEQAFRRLSEVDGSPRRSTLVATGTGSGKTESFLYPILAHCLKHREQRGIKAILIYPMNALAQDQAERLARMIHAHEGLRTHVRAGLYVGSESAEVAREMGPNTIITDKKLLRETPPDILLTNYKMLDYLMIRPGDQVIWQWNDPQTLQYLVVDELHTFDGAQGTDLASLIRRLKARLKTPQGHLTCVGTSATMGEGRESAERLRHYAGAIFGETFDEDAVIEESRVSKDHFLSELQARRGALGLEAGEELDQVPDVGAHGELLPTGYSDPHAYLSAQQRIWFGREFGSAAELGQALVGHFMLDRLLYHVGTRPRSLSDLVEVLRTEAFASEPVEVVEAALLSFISLVAAARDEGGARPFLHVRVELWQRELRRMVASVGEHPKMAFHDDLTKEQRRNHLPVVYCRECGTMGWATLIEKDKPLSLSCNLQSFYAGYFSNDERVAFFFPRSAGVEGDVWHVPGTTLERRREPPTAEELQEEGGWVEAIFTDNTYESGERGTRSHTDCPGCQAKSSLSLMGFQAASLTSAYINQLFSSRFNDDKKLLTFSDSVQDAAHRAGFFEARTWRFNLRVAIQRVVEDNAEDMSFETLTERVVDYWTGELGQEGFAAVFCPPDMAWLSEYQALLAEEISETQLAKLIELIRRRVQWEVVAEYTYIARIGRTLPRTGASVAYADPQKIEEALGRVVARVSEEVGGMRELEVDDLRPAVMGLCRRMMQLGAIFEPSLTEAYRSSGGEKTFTLGRINHLPRFGPRSRLPAFLCNRPGTRRFESYVRRGKQTWYDTYLQRALEAKVPLLADDTASYVWTAILEELTRVGLLQEEMQGGTRLWGFGMDALRVTRNVALLKEQTSGSVVAVAEHEAQSWLGAPALGPMGGGHAPFEGEHDAYYRALYRGGEVSRIVAREHTGLLERPVREDVEQRFKSRDGKLWDPNLLSCTPTLEMGIDVGDLSTAILCSVPPSQANYLQRIGRAGRRDGNALLLTLAGARDHDIYFFLEPEEMIAGHVATPGVFLNASAVLERQLTAFAFDRWAASGVAANALPPRVGFALKQGDANAFPNNLVNFIESQRDALFEAFVELFDAHLSEESRAYLRRFLYGDGTEFKKLSVRIVEAFDDLRVEIRDLDLSTQRMKRAIDQLEAEKVRDNAQEEELDAMKKERTALRRLIVKIKERNTMEYLTTRGLLPNYAFPEAGVILQSVVWRRRGEEERGDGKYVTFEYEYERPTSAAIKDFAPRNIFYAGGRQVEVDRIGIDAESVESWQFCDVCHYAEMVQGKSDSAKCPHCGSAQFGDVAGQVHQMVRLRQVFANTNDRKSRIGDESDERKPRFYNRRMLVTRRGESRESHAIDDATIPFGYEYVPRTDFREINFGESSGSDHGRRGTIAGVENIHTGFRVCADCGKVQSELRAGKDAVSEHSFGCVSRTQKRAEKIIECLFLYRDFQAESVHLLLPFAKRPGFEEKMQSFIAAFQMGMREFFGGQVDHLASTSYIVPGKGDEPERLFLVLYDQVPGGTGYLNDLMRPNADGGSKIFEILELALERLTSCRCNADPRKDGCYRCLFAYRNSFEMPSTSRNTAVEVFGELLQARGKLKPVESLNAVSVTGLAESHLEARFREALRKSPGITMSSDLIQSRAGHRLNANGSRWQMFEQVNWDKSATLARGVSIDFLIEPAPGGAGGTPLAIFTDGYQYHKARIAEDLHQRMALAVSGRAHPWSLTWHDLDHALAEGDDEAAAIWPTNETVDDLLKMFAENLGVKHLTLLPGMKSFELLRSYLDLERHAGEPGETSPWLTMIGTLVFVSSMDMAQTAADRESFAREAREALPPAIAEDLLDGMPEGFMGKILQGPALPAKDGQERVAVRTFIVSDRTFIGVDTTTTPHQKTIDPTKVRVAVLLDDENFDVEETAYRRVWNGVLRLHNLLHLLPHCWMTTTSSAARFNYSDIIATRPRRSGASDGEWEAARDAAADVELGLVVDRLFEAGAPLPAVGDELLDKEGFPKGPPADLSWKALKIAVVYSEEDKAPYVEEGWRVFLSDEVSADPTELLAALNAASAQND</sequence>
<accession>A0A5C6X6Z7</accession>
<evidence type="ECO:0000313" key="7">
    <source>
        <dbReference type="Proteomes" id="UP000321046"/>
    </source>
</evidence>
<dbReference type="InterPro" id="IPR014001">
    <property type="entry name" value="Helicase_ATP-bd"/>
</dbReference>
<evidence type="ECO:0000259" key="5">
    <source>
        <dbReference type="PROSITE" id="PS51194"/>
    </source>
</evidence>
<dbReference type="RefSeq" id="WP_146975591.1">
    <property type="nucleotide sequence ID" value="NZ_VOSL01000059.1"/>
</dbReference>
<dbReference type="SMART" id="SM00487">
    <property type="entry name" value="DEXDc"/>
    <property type="match status" value="1"/>
</dbReference>
<dbReference type="OrthoDB" id="9815222at2"/>
<dbReference type="SUPFAM" id="SSF52540">
    <property type="entry name" value="P-loop containing nucleoside triphosphate hydrolases"/>
    <property type="match status" value="2"/>
</dbReference>
<comment type="caution">
    <text evidence="6">The sequence shown here is derived from an EMBL/GenBank/DDBJ whole genome shotgun (WGS) entry which is preliminary data.</text>
</comment>
<evidence type="ECO:0000256" key="2">
    <source>
        <dbReference type="ARBA" id="ARBA00022840"/>
    </source>
</evidence>
<dbReference type="InterPro" id="IPR018973">
    <property type="entry name" value="MZB"/>
</dbReference>
<dbReference type="GO" id="GO:0036297">
    <property type="term" value="P:interstrand cross-link repair"/>
    <property type="evidence" value="ECO:0007669"/>
    <property type="project" value="TreeGrafter"/>
</dbReference>
<dbReference type="Gene3D" id="3.40.50.300">
    <property type="entry name" value="P-loop containing nucleotide triphosphate hydrolases"/>
    <property type="match status" value="2"/>
</dbReference>
<keyword evidence="6" id="KW-0347">Helicase</keyword>
<dbReference type="InterPro" id="IPR027417">
    <property type="entry name" value="P-loop_NTPase"/>
</dbReference>
<dbReference type="InterPro" id="IPR011545">
    <property type="entry name" value="DEAD/DEAH_box_helicase_dom"/>
</dbReference>
<name>A0A5C6X6Z7_9DELT</name>
<dbReference type="Pfam" id="PF09369">
    <property type="entry name" value="MZB"/>
    <property type="match status" value="1"/>
</dbReference>
<keyword evidence="6" id="KW-0378">Hydrolase</keyword>
<feature type="domain" description="Helicase ATP-binding" evidence="4">
    <location>
        <begin position="92"/>
        <end position="294"/>
    </location>
</feature>
<feature type="coiled-coil region" evidence="3">
    <location>
        <begin position="1203"/>
        <end position="1254"/>
    </location>
</feature>
<keyword evidence="1" id="KW-0547">Nucleotide-binding</keyword>
<dbReference type="Proteomes" id="UP000321046">
    <property type="component" value="Unassembled WGS sequence"/>
</dbReference>
<keyword evidence="3" id="KW-0175">Coiled coil</keyword>
<dbReference type="InterPro" id="IPR001650">
    <property type="entry name" value="Helicase_C-like"/>
</dbReference>
<dbReference type="GO" id="GO:0003676">
    <property type="term" value="F:nucleic acid binding"/>
    <property type="evidence" value="ECO:0007669"/>
    <property type="project" value="InterPro"/>
</dbReference>
<evidence type="ECO:0000256" key="3">
    <source>
        <dbReference type="SAM" id="Coils"/>
    </source>
</evidence>
<evidence type="ECO:0000313" key="6">
    <source>
        <dbReference type="EMBL" id="TXD33785.1"/>
    </source>
</evidence>
<dbReference type="PANTHER" id="PTHR47957">
    <property type="entry name" value="ATP-DEPENDENT HELICASE HRQ1"/>
    <property type="match status" value="1"/>
</dbReference>
<feature type="domain" description="Helicase C-terminal" evidence="5">
    <location>
        <begin position="920"/>
        <end position="1101"/>
    </location>
</feature>
<evidence type="ECO:0000256" key="1">
    <source>
        <dbReference type="ARBA" id="ARBA00022741"/>
    </source>
</evidence>
<dbReference type="Pfam" id="PF00271">
    <property type="entry name" value="Helicase_C"/>
    <property type="match status" value="1"/>
</dbReference>
<proteinExistence type="predicted"/>